<dbReference type="AlphaFoldDB" id="X1CTC3"/>
<proteinExistence type="predicted"/>
<feature type="non-terminal residue" evidence="1">
    <location>
        <position position="72"/>
    </location>
</feature>
<comment type="caution">
    <text evidence="1">The sequence shown here is derived from an EMBL/GenBank/DDBJ whole genome shotgun (WGS) entry which is preliminary data.</text>
</comment>
<sequence length="72" mass="8291">MATLDVLILLYTIGSLVGERMEILSKKLKFIKAETILMWLIFSKASYELAIIIDPFLISIKNQWVLFIFVAL</sequence>
<organism evidence="1">
    <name type="scientific">marine sediment metagenome</name>
    <dbReference type="NCBI Taxonomy" id="412755"/>
    <lineage>
        <taxon>unclassified sequences</taxon>
        <taxon>metagenomes</taxon>
        <taxon>ecological metagenomes</taxon>
    </lineage>
</organism>
<evidence type="ECO:0000313" key="1">
    <source>
        <dbReference type="EMBL" id="GAG96232.1"/>
    </source>
</evidence>
<accession>X1CTC3</accession>
<gene>
    <name evidence="1" type="ORF">S01H4_41054</name>
</gene>
<protein>
    <submittedName>
        <fullName evidence="1">Uncharacterized protein</fullName>
    </submittedName>
</protein>
<dbReference type="EMBL" id="BART01022427">
    <property type="protein sequence ID" value="GAG96232.1"/>
    <property type="molecule type" value="Genomic_DNA"/>
</dbReference>
<reference evidence="1" key="1">
    <citation type="journal article" date="2014" name="Front. Microbiol.">
        <title>High frequency of phylogenetically diverse reductive dehalogenase-homologous genes in deep subseafloor sedimentary metagenomes.</title>
        <authorList>
            <person name="Kawai M."/>
            <person name="Futagami T."/>
            <person name="Toyoda A."/>
            <person name="Takaki Y."/>
            <person name="Nishi S."/>
            <person name="Hori S."/>
            <person name="Arai W."/>
            <person name="Tsubouchi T."/>
            <person name="Morono Y."/>
            <person name="Uchiyama I."/>
            <person name="Ito T."/>
            <person name="Fujiyama A."/>
            <person name="Inagaki F."/>
            <person name="Takami H."/>
        </authorList>
    </citation>
    <scope>NUCLEOTIDE SEQUENCE</scope>
    <source>
        <strain evidence="1">Expedition CK06-06</strain>
    </source>
</reference>
<name>X1CTC3_9ZZZZ</name>